<dbReference type="Proteomes" id="UP000037046">
    <property type="component" value="Unassembled WGS sequence"/>
</dbReference>
<gene>
    <name evidence="1" type="ORF">ROTO_30950</name>
</gene>
<dbReference type="OrthoDB" id="7825074at2"/>
<keyword evidence="2" id="KW-1185">Reference proteome</keyword>
<comment type="caution">
    <text evidence="1">The sequence shown here is derived from an EMBL/GenBank/DDBJ whole genome shotgun (WGS) entry which is preliminary data.</text>
</comment>
<dbReference type="PATRIC" id="fig|74031.6.peg.3160"/>
<reference evidence="2" key="1">
    <citation type="submission" date="2015-07" db="EMBL/GenBank/DDBJ databases">
        <title>Draft Genome Sequence of Roseovarius tolerans EL-164, a producer of N-Acylated Alanine Methyl Esters (NAMEs).</title>
        <authorList>
            <person name="Voget S."/>
            <person name="Bruns H."/>
            <person name="Wagner-Doebler I."/>
            <person name="Schulz S."/>
            <person name="Daniel R."/>
        </authorList>
    </citation>
    <scope>NUCLEOTIDE SEQUENCE [LARGE SCALE GENOMIC DNA]</scope>
    <source>
        <strain evidence="2">EL-164</strain>
    </source>
</reference>
<dbReference type="PANTHER" id="PTHR35894">
    <property type="entry name" value="GENERAL SECRETION PATHWAY PROTEIN A-RELATED"/>
    <property type="match status" value="1"/>
</dbReference>
<evidence type="ECO:0008006" key="3">
    <source>
        <dbReference type="Google" id="ProtNLM"/>
    </source>
</evidence>
<sequence length="143" mass="15980">MIDDADEIQSSTLQRLFDICATTQEGLLVKLVLVGREDFDECITHQQIKSFYCPTIELGPMSEEDTSSYVHHRCAVAGFKAMPFTPKALKELFQVSQGNPLILNVACMVALDEARRERQPLIDSDQIKRCCAKEGIQAKTESA</sequence>
<name>A0A0L6CRT5_9RHOB</name>
<dbReference type="InterPro" id="IPR027417">
    <property type="entry name" value="P-loop_NTPase"/>
</dbReference>
<organism evidence="1 2">
    <name type="scientific">Roseovarius tolerans</name>
    <dbReference type="NCBI Taxonomy" id="74031"/>
    <lineage>
        <taxon>Bacteria</taxon>
        <taxon>Pseudomonadati</taxon>
        <taxon>Pseudomonadota</taxon>
        <taxon>Alphaproteobacteria</taxon>
        <taxon>Rhodobacterales</taxon>
        <taxon>Roseobacteraceae</taxon>
        <taxon>Roseovarius</taxon>
    </lineage>
</organism>
<dbReference type="AlphaFoldDB" id="A0A0L6CRT5"/>
<protein>
    <recommendedName>
        <fullName evidence="3">AAA domain-containing protein</fullName>
    </recommendedName>
</protein>
<evidence type="ECO:0000313" key="1">
    <source>
        <dbReference type="EMBL" id="KNX40390.1"/>
    </source>
</evidence>
<evidence type="ECO:0000313" key="2">
    <source>
        <dbReference type="Proteomes" id="UP000037046"/>
    </source>
</evidence>
<dbReference type="InterPro" id="IPR052026">
    <property type="entry name" value="ExeA_AAA_ATPase_DNA-bind"/>
</dbReference>
<dbReference type="EMBL" id="LGVV01000055">
    <property type="protein sequence ID" value="KNX40390.1"/>
    <property type="molecule type" value="Genomic_DNA"/>
</dbReference>
<proteinExistence type="predicted"/>
<dbReference type="SUPFAM" id="SSF52540">
    <property type="entry name" value="P-loop containing nucleoside triphosphate hydrolases"/>
    <property type="match status" value="1"/>
</dbReference>
<accession>A0A0L6CRT5</accession>
<dbReference type="PANTHER" id="PTHR35894:SF1">
    <property type="entry name" value="PHOSPHORIBULOKINASE _ URIDINE KINASE FAMILY"/>
    <property type="match status" value="1"/>
</dbReference>